<evidence type="ECO:0000313" key="2">
    <source>
        <dbReference type="Proteomes" id="UP001283361"/>
    </source>
</evidence>
<keyword evidence="2" id="KW-1185">Reference proteome</keyword>
<evidence type="ECO:0000313" key="1">
    <source>
        <dbReference type="EMBL" id="KAK3783017.1"/>
    </source>
</evidence>
<dbReference type="EMBL" id="JAWDGP010002462">
    <property type="protein sequence ID" value="KAK3783017.1"/>
    <property type="molecule type" value="Genomic_DNA"/>
</dbReference>
<name>A0AAE1DUB9_9GAST</name>
<dbReference type="Proteomes" id="UP001283361">
    <property type="component" value="Unassembled WGS sequence"/>
</dbReference>
<comment type="caution">
    <text evidence="1">The sequence shown here is derived from an EMBL/GenBank/DDBJ whole genome shotgun (WGS) entry which is preliminary data.</text>
</comment>
<protein>
    <submittedName>
        <fullName evidence="1">Uncharacterized protein</fullName>
    </submittedName>
</protein>
<dbReference type="AlphaFoldDB" id="A0AAE1DUB9"/>
<accession>A0AAE1DUB9</accession>
<gene>
    <name evidence="1" type="ORF">RRG08_015357</name>
</gene>
<sequence>MTLLHFNSVTHYSTGSAFQTKPFAESTDDELINRLPIGALLVRTLKHNNTYTLAAPNRNASSIGGD</sequence>
<proteinExistence type="predicted"/>
<reference evidence="1" key="1">
    <citation type="journal article" date="2023" name="G3 (Bethesda)">
        <title>A reference genome for the long-term kleptoplast-retaining sea slug Elysia crispata morphotype clarki.</title>
        <authorList>
            <person name="Eastman K.E."/>
            <person name="Pendleton A.L."/>
            <person name="Shaikh M.A."/>
            <person name="Suttiyut T."/>
            <person name="Ogas R."/>
            <person name="Tomko P."/>
            <person name="Gavelis G."/>
            <person name="Widhalm J.R."/>
            <person name="Wisecaver J.H."/>
        </authorList>
    </citation>
    <scope>NUCLEOTIDE SEQUENCE</scope>
    <source>
        <strain evidence="1">ECLA1</strain>
    </source>
</reference>
<organism evidence="1 2">
    <name type="scientific">Elysia crispata</name>
    <name type="common">lettuce slug</name>
    <dbReference type="NCBI Taxonomy" id="231223"/>
    <lineage>
        <taxon>Eukaryota</taxon>
        <taxon>Metazoa</taxon>
        <taxon>Spiralia</taxon>
        <taxon>Lophotrochozoa</taxon>
        <taxon>Mollusca</taxon>
        <taxon>Gastropoda</taxon>
        <taxon>Heterobranchia</taxon>
        <taxon>Euthyneura</taxon>
        <taxon>Panpulmonata</taxon>
        <taxon>Sacoglossa</taxon>
        <taxon>Placobranchoidea</taxon>
        <taxon>Plakobranchidae</taxon>
        <taxon>Elysia</taxon>
    </lineage>
</organism>